<organism evidence="8 9">
    <name type="scientific">Novosphingobium lindaniclasticum LE124</name>
    <dbReference type="NCBI Taxonomy" id="1096930"/>
    <lineage>
        <taxon>Bacteria</taxon>
        <taxon>Pseudomonadati</taxon>
        <taxon>Pseudomonadota</taxon>
        <taxon>Alphaproteobacteria</taxon>
        <taxon>Sphingomonadales</taxon>
        <taxon>Sphingomonadaceae</taxon>
        <taxon>Novosphingobium</taxon>
    </lineage>
</organism>
<dbReference type="InterPro" id="IPR036909">
    <property type="entry name" value="Cyt_c-like_dom_sf"/>
</dbReference>
<dbReference type="Pfam" id="PF00034">
    <property type="entry name" value="Cytochrom_C"/>
    <property type="match status" value="1"/>
</dbReference>
<accession>T0IDG1</accession>
<sequence length="346" mass="36992">MTVKLTLKRLILGALALAALGMAFAWSGLFPIAASSGHWAITDWFLHWTMQNSARTYSAFQTPEHVREDRALVSAAGHFHQSCEVCHGAPGVPRSPVMQAASPPAPDLAKTVGDYSDRELFWIVRHGVKYTGMPAWAAEGRDDEVGRMVGFLRRLPAMGAAEYSRLVGPQRLAGSAAGGDSLARCTGCHGVDGRGRGQTDIPVIAGQKPNYILKSLQDFAAGKRRSAVMQAAATGLSEAEMREAARHFASQPGLTDSALPASHPIVAEGLRGEQLPACRQCHAPGKAAPLLSGQRPEYLAARLRQWRGDETVVDARKPRDPMATIARRIPEADIDALAQAAAAPAR</sequence>
<dbReference type="Gene3D" id="1.10.760.10">
    <property type="entry name" value="Cytochrome c-like domain"/>
    <property type="match status" value="3"/>
</dbReference>
<dbReference type="Proteomes" id="UP000015527">
    <property type="component" value="Unassembled WGS sequence"/>
</dbReference>
<dbReference type="PANTHER" id="PTHR33751">
    <property type="entry name" value="CBB3-TYPE CYTOCHROME C OXIDASE SUBUNIT FIXP"/>
    <property type="match status" value="1"/>
</dbReference>
<proteinExistence type="predicted"/>
<reference evidence="8 9" key="1">
    <citation type="journal article" date="2013" name="Genome Announc.">
        <title>Genome Sequence of Novosphingobium lindaniclasticum LE124T, Isolated from a Hexachlorocyclohexane Dumpsite.</title>
        <authorList>
            <person name="Saxena A."/>
            <person name="Nayyar N."/>
            <person name="Sangwan N."/>
            <person name="Kumari R."/>
            <person name="Khurana J.P."/>
            <person name="Lal R."/>
        </authorList>
    </citation>
    <scope>NUCLEOTIDE SEQUENCE [LARGE SCALE GENOMIC DNA]</scope>
    <source>
        <strain evidence="8 9">LE124</strain>
    </source>
</reference>
<feature type="domain" description="Cytochrome c" evidence="7">
    <location>
        <begin position="70"/>
        <end position="156"/>
    </location>
</feature>
<dbReference type="PANTHER" id="PTHR33751:SF9">
    <property type="entry name" value="CYTOCHROME C4"/>
    <property type="match status" value="1"/>
</dbReference>
<name>T0IDG1_9SPHN</name>
<evidence type="ECO:0000256" key="1">
    <source>
        <dbReference type="ARBA" id="ARBA00022448"/>
    </source>
</evidence>
<dbReference type="SUPFAM" id="SSF46626">
    <property type="entry name" value="Cytochrome c"/>
    <property type="match status" value="3"/>
</dbReference>
<dbReference type="eggNOG" id="COG2863">
    <property type="taxonomic scope" value="Bacteria"/>
</dbReference>
<dbReference type="OrthoDB" id="9773456at2"/>
<dbReference type="eggNOG" id="COG2010">
    <property type="taxonomic scope" value="Bacteria"/>
</dbReference>
<evidence type="ECO:0000256" key="3">
    <source>
        <dbReference type="ARBA" id="ARBA00022723"/>
    </source>
</evidence>
<keyword evidence="4" id="KW-0249">Electron transport</keyword>
<evidence type="ECO:0000313" key="8">
    <source>
        <dbReference type="EMBL" id="EQB07669.1"/>
    </source>
</evidence>
<dbReference type="PROSITE" id="PS51007">
    <property type="entry name" value="CYTC"/>
    <property type="match status" value="2"/>
</dbReference>
<feature type="domain" description="Cytochrome c" evidence="7">
    <location>
        <begin position="173"/>
        <end position="252"/>
    </location>
</feature>
<dbReference type="GO" id="GO:0009055">
    <property type="term" value="F:electron transfer activity"/>
    <property type="evidence" value="ECO:0007669"/>
    <property type="project" value="InterPro"/>
</dbReference>
<protein>
    <recommendedName>
        <fullName evidence="7">Cytochrome c domain-containing protein</fullName>
    </recommendedName>
</protein>
<dbReference type="Pfam" id="PF13442">
    <property type="entry name" value="Cytochrome_CBB3"/>
    <property type="match status" value="1"/>
</dbReference>
<dbReference type="GO" id="GO:0020037">
    <property type="term" value="F:heme binding"/>
    <property type="evidence" value="ECO:0007669"/>
    <property type="project" value="InterPro"/>
</dbReference>
<evidence type="ECO:0000256" key="5">
    <source>
        <dbReference type="ARBA" id="ARBA00023004"/>
    </source>
</evidence>
<keyword evidence="9" id="KW-1185">Reference proteome</keyword>
<dbReference type="InterPro" id="IPR009056">
    <property type="entry name" value="Cyt_c-like_dom"/>
</dbReference>
<dbReference type="PATRIC" id="fig|1096930.3.peg.4467"/>
<dbReference type="AlphaFoldDB" id="T0IDG1"/>
<evidence type="ECO:0000259" key="7">
    <source>
        <dbReference type="PROSITE" id="PS51007"/>
    </source>
</evidence>
<keyword evidence="2 6" id="KW-0349">Heme</keyword>
<dbReference type="InterPro" id="IPR050597">
    <property type="entry name" value="Cytochrome_c_Oxidase_Subunit"/>
</dbReference>
<keyword evidence="3 6" id="KW-0479">Metal-binding</keyword>
<keyword evidence="5 6" id="KW-0408">Iron</keyword>
<evidence type="ECO:0000313" key="9">
    <source>
        <dbReference type="Proteomes" id="UP000015527"/>
    </source>
</evidence>
<dbReference type="RefSeq" id="WP_021236200.1">
    <property type="nucleotide sequence ID" value="NZ_ATHL01000153.1"/>
</dbReference>
<keyword evidence="1" id="KW-0813">Transport</keyword>
<evidence type="ECO:0000256" key="2">
    <source>
        <dbReference type="ARBA" id="ARBA00022617"/>
    </source>
</evidence>
<evidence type="ECO:0000256" key="4">
    <source>
        <dbReference type="ARBA" id="ARBA00022982"/>
    </source>
</evidence>
<evidence type="ECO:0000256" key="6">
    <source>
        <dbReference type="PROSITE-ProRule" id="PRU00433"/>
    </source>
</evidence>
<gene>
    <name evidence="8" type="ORF">L284_22685</name>
</gene>
<dbReference type="EMBL" id="ATHL01000153">
    <property type="protein sequence ID" value="EQB07669.1"/>
    <property type="molecule type" value="Genomic_DNA"/>
</dbReference>
<comment type="caution">
    <text evidence="8">The sequence shown here is derived from an EMBL/GenBank/DDBJ whole genome shotgun (WGS) entry which is preliminary data.</text>
</comment>
<dbReference type="GO" id="GO:0046872">
    <property type="term" value="F:metal ion binding"/>
    <property type="evidence" value="ECO:0007669"/>
    <property type="project" value="UniProtKB-KW"/>
</dbReference>